<evidence type="ECO:0000256" key="6">
    <source>
        <dbReference type="ARBA" id="ARBA00022792"/>
    </source>
</evidence>
<feature type="compositionally biased region" description="Basic and acidic residues" evidence="10">
    <location>
        <begin position="1079"/>
        <end position="1088"/>
    </location>
</feature>
<accession>A0A292PWN3</accession>
<keyword evidence="6" id="KW-0496">Mitochondrion</keyword>
<keyword evidence="12" id="KW-1185">Reference proteome</keyword>
<feature type="compositionally biased region" description="Basic and acidic residues" evidence="10">
    <location>
        <begin position="167"/>
        <end position="189"/>
    </location>
</feature>
<feature type="compositionally biased region" description="Basic residues" evidence="10">
    <location>
        <begin position="120"/>
        <end position="133"/>
    </location>
</feature>
<name>A0A292PWN3_9PEZI</name>
<feature type="compositionally biased region" description="Basic and acidic residues" evidence="10">
    <location>
        <begin position="632"/>
        <end position="643"/>
    </location>
</feature>
<feature type="compositionally biased region" description="Basic and acidic residues" evidence="10">
    <location>
        <begin position="808"/>
        <end position="821"/>
    </location>
</feature>
<feature type="compositionally biased region" description="Basic and acidic residues" evidence="10">
    <location>
        <begin position="928"/>
        <end position="956"/>
    </location>
</feature>
<feature type="compositionally biased region" description="Basic residues" evidence="10">
    <location>
        <begin position="1065"/>
        <end position="1078"/>
    </location>
</feature>
<dbReference type="PROSITE" id="PS50920">
    <property type="entry name" value="SOLCAR"/>
    <property type="match status" value="2"/>
</dbReference>
<feature type="compositionally biased region" description="Basic residues" evidence="10">
    <location>
        <begin position="147"/>
        <end position="158"/>
    </location>
</feature>
<feature type="compositionally biased region" description="Basic and acidic residues" evidence="10">
    <location>
        <begin position="973"/>
        <end position="982"/>
    </location>
</feature>
<evidence type="ECO:0000256" key="8">
    <source>
        <dbReference type="ARBA" id="ARBA00023136"/>
    </source>
</evidence>
<keyword evidence="6" id="KW-0999">Mitochondrion inner membrane</keyword>
<dbReference type="GO" id="GO:0015217">
    <property type="term" value="F:ADP transmembrane transporter activity"/>
    <property type="evidence" value="ECO:0007669"/>
    <property type="project" value="TreeGrafter"/>
</dbReference>
<feature type="region of interest" description="Disordered" evidence="10">
    <location>
        <begin position="808"/>
        <end position="830"/>
    </location>
</feature>
<dbReference type="PANTHER" id="PTHR45939">
    <property type="entry name" value="PEROXISOMAL MEMBRANE PROTEIN PMP34-RELATED"/>
    <property type="match status" value="1"/>
</dbReference>
<keyword evidence="5" id="KW-0677">Repeat</keyword>
<keyword evidence="7" id="KW-1133">Transmembrane helix</keyword>
<feature type="region of interest" description="Disordered" evidence="10">
    <location>
        <begin position="46"/>
        <end position="74"/>
    </location>
</feature>
<dbReference type="Proteomes" id="UP001412239">
    <property type="component" value="Unassembled WGS sequence"/>
</dbReference>
<feature type="region of interest" description="Disordered" evidence="10">
    <location>
        <begin position="1061"/>
        <end position="1088"/>
    </location>
</feature>
<comment type="subcellular location">
    <subcellularLocation>
        <location evidence="1">Membrane</location>
        <topology evidence="1">Multi-pass membrane protein</topology>
    </subcellularLocation>
</comment>
<sequence>MVYYDDELDVFDVYHVAKPKALCTIEHSSSPPSHNQVGNLLDRDRHTLNRHHGRPPHHDHHDDHRHHHKSHHRGENAIPAAALAFSGALASSIANLATFPLEVVVKRMQTQRQIYYAHGGRSRRSRSHRKKGNTSRSSSSSSSSSGSHRRRSHSRTRTGSRGGSPLRSDDRRGRRERGGSHSRKTEEHVSYTAPYVEHGAEGTKVVWEARHYESSSEEYYDGFFETVGRIYAREGISGFYTGAVEETAGVIGSTFVHIMIHHYLRNKRLHSQHARKLPIIEEILIGIAAGSAAKFISTPFSTIVTRKQTHSLMYPDAKPPTITDIFYDVMREKGITGFWSGYSAGLLLTLNPTITYLLYEGLKRVAGGKQKKLKGGETFLLAAVSKAIATGITYPLAVAKSRTQIQAEEEDIAAADMNIVGKAIKKGLRRKVKRANNVVHVLIDIFKREGITALYEGVMVEITRGFVSNGISVLIKESVHRTILSLYYFVMRAYNRADDHSFRSTTRILAKDAYDDAGHKRKKLVGGAVGAADVVKHGVEAGRSKVSSVIEGGRGEVGHIEEKIVERTPLVGKHNNRNSHHLSRGVKLGAAAAAGAAAAHLKSRHKRQERRDQQEGHAAYGEEAVVHTNRHERREQHEGHSAHGGDFVSHTKRQERRDQLGGHAVQGGGVVALTKEKRVAEWRDGVNKSMADAPINGRFGKTTGHQGHVITATGAISDAAFHNQFARSSDHQSRAVNFTGPRNRFEDEVRMSDHSRTGLVENVDVRELRDDRIHTGEMTVIEDHRHGRGHGDGLIGSHTRVEKTTINGGHEHGHGPHDLAHIGRSSHHAGHDHLTDARIHSGETSFHEERGRGHGGMSNRRIRGGGGGSFHKEGFNGLADSRIITEKTAVREEHEHGASHGRGHSHGHSNSLVRLGKSSRHSGQNDFLDSRDSHMHSGKAQVHERHNFSDHSDSQIHRGKPLGGARHGGFVESRTRSENVISHEGKDVDVLTDSRFQGDKLSHHESRSGLGDTRIIERAAVHKGHTDSHGQHGSVSGVLNNALAAAAAIGANIGSAAKQAVTGHGSHHGHKYHHRSHSHGHEHDRHGKSGEIDLYRRKSAEWQDDKLSDSNILNGHSRDHRGKHNSNHSNHRTGISSDSRTHFEFEAEQRHDHKSNGGRLGRHTDERIKEAHITKFANDSRTDEALRNPGFLRPGPTPYGETRKEVFRDSSSRTSGVHGPLGAPGERIVKNQESTWVDNISSAAGGGAVKKVKHVEETWDIDDDNHTEVYNFMEEKRKAVPVSENRVITEQKWWNTSSGERYK</sequence>
<dbReference type="Pfam" id="PF00153">
    <property type="entry name" value="Mito_carr"/>
    <property type="match status" value="2"/>
</dbReference>
<feature type="compositionally biased region" description="Low complexity" evidence="10">
    <location>
        <begin position="135"/>
        <end position="146"/>
    </location>
</feature>
<dbReference type="EMBL" id="LN891007">
    <property type="protein sequence ID" value="CUS12022.1"/>
    <property type="molecule type" value="Genomic_DNA"/>
</dbReference>
<dbReference type="InterPro" id="IPR052217">
    <property type="entry name" value="Mito/Peroxisomal_Carrier"/>
</dbReference>
<gene>
    <name evidence="11" type="ORF">GSTUAT00003936001</name>
</gene>
<evidence type="ECO:0008006" key="13">
    <source>
        <dbReference type="Google" id="ProtNLM"/>
    </source>
</evidence>
<evidence type="ECO:0000256" key="2">
    <source>
        <dbReference type="ARBA" id="ARBA00006375"/>
    </source>
</evidence>
<organism evidence="11 12">
    <name type="scientific">Tuber aestivum</name>
    <name type="common">summer truffle</name>
    <dbReference type="NCBI Taxonomy" id="59557"/>
    <lineage>
        <taxon>Eukaryota</taxon>
        <taxon>Fungi</taxon>
        <taxon>Dikarya</taxon>
        <taxon>Ascomycota</taxon>
        <taxon>Pezizomycotina</taxon>
        <taxon>Pezizomycetes</taxon>
        <taxon>Pezizales</taxon>
        <taxon>Tuberaceae</taxon>
        <taxon>Tuber</taxon>
    </lineage>
</organism>
<keyword evidence="4 9" id="KW-0812">Transmembrane</keyword>
<evidence type="ECO:0000256" key="7">
    <source>
        <dbReference type="ARBA" id="ARBA00022989"/>
    </source>
</evidence>
<reference evidence="11" key="1">
    <citation type="submission" date="2015-10" db="EMBL/GenBank/DDBJ databases">
        <authorList>
            <person name="Regsiter A."/>
            <person name="william w."/>
        </authorList>
    </citation>
    <scope>NUCLEOTIDE SEQUENCE</scope>
    <source>
        <strain evidence="11">Montdore</strain>
    </source>
</reference>
<feature type="region of interest" description="Disordered" evidence="10">
    <location>
        <begin position="593"/>
        <end position="668"/>
    </location>
</feature>
<keyword evidence="8 9" id="KW-0472">Membrane</keyword>
<proteinExistence type="inferred from homology"/>
<dbReference type="InterPro" id="IPR023395">
    <property type="entry name" value="MCP_dom_sf"/>
</dbReference>
<dbReference type="Gene3D" id="1.50.40.10">
    <property type="entry name" value="Mitochondrial carrier domain"/>
    <property type="match status" value="2"/>
</dbReference>
<protein>
    <recommendedName>
        <fullName evidence="13">Mitochondrial carrier</fullName>
    </recommendedName>
</protein>
<feature type="repeat" description="Solcar" evidence="9">
    <location>
        <begin position="277"/>
        <end position="365"/>
    </location>
</feature>
<evidence type="ECO:0000256" key="10">
    <source>
        <dbReference type="SAM" id="MobiDB-lite"/>
    </source>
</evidence>
<evidence type="ECO:0000256" key="5">
    <source>
        <dbReference type="ARBA" id="ARBA00022737"/>
    </source>
</evidence>
<feature type="compositionally biased region" description="Basic residues" evidence="10">
    <location>
        <begin position="1118"/>
        <end position="1131"/>
    </location>
</feature>
<dbReference type="InterPro" id="IPR018108">
    <property type="entry name" value="MCP_transmembrane"/>
</dbReference>
<dbReference type="PANTHER" id="PTHR45939:SF2">
    <property type="entry name" value="CARRIER PROTEIN, PUTATIVE (AFU_ORTHOLOGUE AFUA_2G13870)-RELATED"/>
    <property type="match status" value="1"/>
</dbReference>
<evidence type="ECO:0000256" key="9">
    <source>
        <dbReference type="PROSITE-ProRule" id="PRU00282"/>
    </source>
</evidence>
<feature type="region of interest" description="Disordered" evidence="10">
    <location>
        <begin position="843"/>
        <end position="878"/>
    </location>
</feature>
<feature type="compositionally biased region" description="Basic residues" evidence="10">
    <location>
        <begin position="48"/>
        <end position="72"/>
    </location>
</feature>
<feature type="region of interest" description="Disordered" evidence="10">
    <location>
        <begin position="1107"/>
        <end position="1138"/>
    </location>
</feature>
<dbReference type="SUPFAM" id="SSF103506">
    <property type="entry name" value="Mitochondrial carrier"/>
    <property type="match status" value="1"/>
</dbReference>
<feature type="region of interest" description="Disordered" evidence="10">
    <location>
        <begin position="892"/>
        <end position="982"/>
    </location>
</feature>
<dbReference type="GO" id="GO:0016020">
    <property type="term" value="C:membrane"/>
    <property type="evidence" value="ECO:0007669"/>
    <property type="project" value="UniProtKB-SubCell"/>
</dbReference>
<feature type="compositionally biased region" description="Basic and acidic residues" evidence="10">
    <location>
        <begin position="843"/>
        <end position="852"/>
    </location>
</feature>
<evidence type="ECO:0000256" key="4">
    <source>
        <dbReference type="ARBA" id="ARBA00022692"/>
    </source>
</evidence>
<evidence type="ECO:0000256" key="3">
    <source>
        <dbReference type="ARBA" id="ARBA00022448"/>
    </source>
</evidence>
<evidence type="ECO:0000313" key="11">
    <source>
        <dbReference type="EMBL" id="CUS12022.1"/>
    </source>
</evidence>
<feature type="repeat" description="Solcar" evidence="9">
    <location>
        <begin position="377"/>
        <end position="482"/>
    </location>
</feature>
<comment type="similarity">
    <text evidence="2">Belongs to the mitochondrial carrier (TC 2.A.29) family.</text>
</comment>
<feature type="region of interest" description="Disordered" evidence="10">
    <location>
        <begin position="115"/>
        <end position="193"/>
    </location>
</feature>
<keyword evidence="3" id="KW-0813">Transport</keyword>
<evidence type="ECO:0000313" key="12">
    <source>
        <dbReference type="Proteomes" id="UP001412239"/>
    </source>
</evidence>
<evidence type="ECO:0000256" key="1">
    <source>
        <dbReference type="ARBA" id="ARBA00004141"/>
    </source>
</evidence>